<feature type="transmembrane region" description="Helical" evidence="1">
    <location>
        <begin position="70"/>
        <end position="89"/>
    </location>
</feature>
<dbReference type="InterPro" id="IPR000620">
    <property type="entry name" value="EamA_dom"/>
</dbReference>
<sequence length="296" mass="30723">MTNPLWIPATIAAATFQVGRNALQRGVMASSGPWGATLVRFLFGLPFSILFVMLAHLIMPGADLHWSGAFWLSAIVGAASQVLATAALLDAMQRSGFAVGTALQQSSLPLAALLGLIVYHDRISGVAWIGVAITTAGLVALSWPPPEQRRASLIGAAMGLASGLFFGFSLNAFRHAALALDPVHPVFAALVCVAVVQALQTVALGLILAWRDPATLVEVARRWQPSLGAGLCGACASAGWFVALALSPAAPVRALGIIEAPIAAMAGHRLFRERLGARQILSGIAIIGGVLLTTLF</sequence>
<feature type="transmembrane region" description="Helical" evidence="1">
    <location>
        <begin position="125"/>
        <end position="144"/>
    </location>
</feature>
<accession>A0A0A1W8G3</accession>
<feature type="transmembrane region" description="Helical" evidence="1">
    <location>
        <begin position="227"/>
        <end position="246"/>
    </location>
</feature>
<feature type="domain" description="EamA" evidence="2">
    <location>
        <begin position="7"/>
        <end position="142"/>
    </location>
</feature>
<organism evidence="3 4">
    <name type="scientific">Sphingomonas parapaucimobilis NBRC 15100</name>
    <dbReference type="NCBI Taxonomy" id="1219049"/>
    <lineage>
        <taxon>Bacteria</taxon>
        <taxon>Pseudomonadati</taxon>
        <taxon>Pseudomonadota</taxon>
        <taxon>Alphaproteobacteria</taxon>
        <taxon>Sphingomonadales</taxon>
        <taxon>Sphingomonadaceae</taxon>
        <taxon>Sphingomonas</taxon>
    </lineage>
</organism>
<protein>
    <recommendedName>
        <fullName evidence="2">EamA domain-containing protein</fullName>
    </recommendedName>
</protein>
<dbReference type="OrthoDB" id="5243804at2"/>
<name>A0A0A1W8G3_9SPHN</name>
<dbReference type="Pfam" id="PF00892">
    <property type="entry name" value="EamA"/>
    <property type="match status" value="1"/>
</dbReference>
<evidence type="ECO:0000256" key="1">
    <source>
        <dbReference type="SAM" id="Phobius"/>
    </source>
</evidence>
<evidence type="ECO:0000259" key="2">
    <source>
        <dbReference type="Pfam" id="PF00892"/>
    </source>
</evidence>
<evidence type="ECO:0000313" key="3">
    <source>
        <dbReference type="EMBL" id="GAM01401.1"/>
    </source>
</evidence>
<dbReference type="RefSeq" id="WP_042487960.1">
    <property type="nucleotide sequence ID" value="NZ_BBPI01000060.1"/>
</dbReference>
<dbReference type="SUPFAM" id="SSF103481">
    <property type="entry name" value="Multidrug resistance efflux transporter EmrE"/>
    <property type="match status" value="2"/>
</dbReference>
<keyword evidence="4" id="KW-1185">Reference proteome</keyword>
<dbReference type="AlphaFoldDB" id="A0A0A1W8G3"/>
<dbReference type="InterPro" id="IPR037185">
    <property type="entry name" value="EmrE-like"/>
</dbReference>
<proteinExistence type="predicted"/>
<dbReference type="Proteomes" id="UP000032305">
    <property type="component" value="Unassembled WGS sequence"/>
</dbReference>
<dbReference type="eggNOG" id="COG0697">
    <property type="taxonomic scope" value="Bacteria"/>
</dbReference>
<keyword evidence="1" id="KW-0472">Membrane</keyword>
<feature type="transmembrane region" description="Helical" evidence="1">
    <location>
        <begin position="96"/>
        <end position="119"/>
    </location>
</feature>
<dbReference type="EMBL" id="BBPI01000060">
    <property type="protein sequence ID" value="GAM01401.1"/>
    <property type="molecule type" value="Genomic_DNA"/>
</dbReference>
<feature type="transmembrane region" description="Helical" evidence="1">
    <location>
        <begin position="151"/>
        <end position="173"/>
    </location>
</feature>
<dbReference type="GO" id="GO:0016020">
    <property type="term" value="C:membrane"/>
    <property type="evidence" value="ECO:0007669"/>
    <property type="project" value="InterPro"/>
</dbReference>
<evidence type="ECO:0000313" key="4">
    <source>
        <dbReference type="Proteomes" id="UP000032305"/>
    </source>
</evidence>
<keyword evidence="1" id="KW-0812">Transmembrane</keyword>
<feature type="transmembrane region" description="Helical" evidence="1">
    <location>
        <begin position="278"/>
        <end position="295"/>
    </location>
</feature>
<gene>
    <name evidence="3" type="ORF">SP5_060_01070</name>
</gene>
<feature type="transmembrane region" description="Helical" evidence="1">
    <location>
        <begin position="185"/>
        <end position="207"/>
    </location>
</feature>
<comment type="caution">
    <text evidence="3">The sequence shown here is derived from an EMBL/GenBank/DDBJ whole genome shotgun (WGS) entry which is preliminary data.</text>
</comment>
<keyword evidence="1" id="KW-1133">Transmembrane helix</keyword>
<feature type="transmembrane region" description="Helical" evidence="1">
    <location>
        <begin position="35"/>
        <end position="58"/>
    </location>
</feature>
<reference evidence="3 4" key="1">
    <citation type="submission" date="2014-11" db="EMBL/GenBank/DDBJ databases">
        <title>Whole genome shotgun sequence of Sphingomonas parapaucimobilis NBRC 15100.</title>
        <authorList>
            <person name="Katano-Makiyama Y."/>
            <person name="Hosoyama A."/>
            <person name="Hashimoto M."/>
            <person name="Hosoyama Y."/>
            <person name="Noguchi M."/>
            <person name="Numata M."/>
            <person name="Tsuchikane K."/>
            <person name="Hirakata S."/>
            <person name="Uohara A."/>
            <person name="Shimodaira J."/>
            <person name="Ohji S."/>
            <person name="Ichikawa N."/>
            <person name="Kimura A."/>
            <person name="Yamazoe A."/>
            <person name="Fujita N."/>
        </authorList>
    </citation>
    <scope>NUCLEOTIDE SEQUENCE [LARGE SCALE GENOMIC DNA]</scope>
    <source>
        <strain evidence="3 4">NBRC 15100</strain>
    </source>
</reference>